<feature type="region of interest" description="Disordered" evidence="1">
    <location>
        <begin position="20"/>
        <end position="63"/>
    </location>
</feature>
<dbReference type="EMBL" id="JAVRRA010017718">
    <property type="protein sequence ID" value="KAK5196772.1"/>
    <property type="molecule type" value="Genomic_DNA"/>
</dbReference>
<name>A0ABR0LLK3_9PEZI</name>
<organism evidence="2 3">
    <name type="scientific">Cryomyces antarcticus</name>
    <dbReference type="NCBI Taxonomy" id="329879"/>
    <lineage>
        <taxon>Eukaryota</taxon>
        <taxon>Fungi</taxon>
        <taxon>Dikarya</taxon>
        <taxon>Ascomycota</taxon>
        <taxon>Pezizomycotina</taxon>
        <taxon>Dothideomycetes</taxon>
        <taxon>Dothideomycetes incertae sedis</taxon>
        <taxon>Cryomyces</taxon>
    </lineage>
</organism>
<feature type="compositionally biased region" description="Basic residues" evidence="1">
    <location>
        <begin position="29"/>
        <end position="40"/>
    </location>
</feature>
<gene>
    <name evidence="2" type="ORF">LTR16_006711</name>
</gene>
<proteinExistence type="predicted"/>
<feature type="non-terminal residue" evidence="2">
    <location>
        <position position="1"/>
    </location>
</feature>
<keyword evidence="3" id="KW-1185">Reference proteome</keyword>
<feature type="non-terminal residue" evidence="2">
    <location>
        <position position="63"/>
    </location>
</feature>
<evidence type="ECO:0000313" key="2">
    <source>
        <dbReference type="EMBL" id="KAK5196772.1"/>
    </source>
</evidence>
<comment type="caution">
    <text evidence="2">The sequence shown here is derived from an EMBL/GenBank/DDBJ whole genome shotgun (WGS) entry which is preliminary data.</text>
</comment>
<protein>
    <submittedName>
        <fullName evidence="2">Uncharacterized protein</fullName>
    </submittedName>
</protein>
<sequence length="63" mass="7362">FATSCSRLCHSAAAVLSTQPLALAPGRTRGTRHHLRHKPRNPPPSHRYTRRRQVRWRRRWQAG</sequence>
<evidence type="ECO:0000313" key="3">
    <source>
        <dbReference type="Proteomes" id="UP001357485"/>
    </source>
</evidence>
<evidence type="ECO:0000256" key="1">
    <source>
        <dbReference type="SAM" id="MobiDB-lite"/>
    </source>
</evidence>
<reference evidence="2 3" key="1">
    <citation type="submission" date="2023-08" db="EMBL/GenBank/DDBJ databases">
        <title>Black Yeasts Isolated from many extreme environments.</title>
        <authorList>
            <person name="Coleine C."/>
            <person name="Stajich J.E."/>
            <person name="Selbmann L."/>
        </authorList>
    </citation>
    <scope>NUCLEOTIDE SEQUENCE [LARGE SCALE GENOMIC DNA]</scope>
    <source>
        <strain evidence="2 3">CCFEE 536</strain>
    </source>
</reference>
<feature type="compositionally biased region" description="Basic residues" evidence="1">
    <location>
        <begin position="47"/>
        <end position="63"/>
    </location>
</feature>
<accession>A0ABR0LLK3</accession>
<dbReference type="Proteomes" id="UP001357485">
    <property type="component" value="Unassembled WGS sequence"/>
</dbReference>